<gene>
    <name evidence="9" type="ORF">PPERSA_12987</name>
</gene>
<evidence type="ECO:0000313" key="9">
    <source>
        <dbReference type="EMBL" id="KRX08506.1"/>
    </source>
</evidence>
<evidence type="ECO:0000256" key="8">
    <source>
        <dbReference type="SAM" id="MobiDB-lite"/>
    </source>
</evidence>
<accession>A0A0V0R2E6</accession>
<evidence type="ECO:0000313" key="10">
    <source>
        <dbReference type="Proteomes" id="UP000054937"/>
    </source>
</evidence>
<dbReference type="Proteomes" id="UP000054937">
    <property type="component" value="Unassembled WGS sequence"/>
</dbReference>
<dbReference type="InParanoid" id="A0A0V0R2E6"/>
<feature type="compositionally biased region" description="Acidic residues" evidence="8">
    <location>
        <begin position="36"/>
        <end position="54"/>
    </location>
</feature>
<feature type="region of interest" description="Disordered" evidence="8">
    <location>
        <begin position="142"/>
        <end position="216"/>
    </location>
</feature>
<evidence type="ECO:0000256" key="7">
    <source>
        <dbReference type="SAM" id="Coils"/>
    </source>
</evidence>
<protein>
    <recommendedName>
        <fullName evidence="6">rRNA biogenesis protein RRP36</fullName>
    </recommendedName>
</protein>
<sequence length="351" mass="42168">MSLKKQKNIQNNQSDSEEESDSELYQQGNQQLNLQDDFDEDEFEDDEDISDEQVLDQKMGQKKSKSFQEQVDESQSEEYLNYQDENEEEEYDDEEQEEDSEERQKRLEEEEENIQESLKLLPFEVLLKLKKENKEDRKKIIDSYYNKQKGRQNTGNSQDSQNFRKGEKPKERVFKKKNREAPMERDARIKVSDKQVIFKPSREKTRDPRFDQMSGNLNIQQYSKAYSFLDDLKNNEKAILQKEMKKKKYNNEQKQKIKEQIGQIKSDMNRQKQQIVKQQVKSKSTKKVIDAIKQGHKPHFSKKSDLKKEELKIKFQELDKQGKLDKFMETKRKKRTSKLMDAYDMLTKKRH</sequence>
<dbReference type="Pfam" id="PF06102">
    <property type="entry name" value="RRP36"/>
    <property type="match status" value="1"/>
</dbReference>
<dbReference type="OMA" id="ERKEMPW"/>
<feature type="region of interest" description="Disordered" evidence="8">
    <location>
        <begin position="1"/>
        <end position="115"/>
    </location>
</feature>
<dbReference type="GO" id="GO:0005730">
    <property type="term" value="C:nucleolus"/>
    <property type="evidence" value="ECO:0007669"/>
    <property type="project" value="UniProtKB-SubCell"/>
</dbReference>
<dbReference type="EMBL" id="LDAU01000063">
    <property type="protein sequence ID" value="KRX08506.1"/>
    <property type="molecule type" value="Genomic_DNA"/>
</dbReference>
<dbReference type="GO" id="GO:0000462">
    <property type="term" value="P:maturation of SSU-rRNA from tricistronic rRNA transcript (SSU-rRNA, 5.8S rRNA, LSU-rRNA)"/>
    <property type="evidence" value="ECO:0007669"/>
    <property type="project" value="TreeGrafter"/>
</dbReference>
<organism evidence="9 10">
    <name type="scientific">Pseudocohnilembus persalinus</name>
    <name type="common">Ciliate</name>
    <dbReference type="NCBI Taxonomy" id="266149"/>
    <lineage>
        <taxon>Eukaryota</taxon>
        <taxon>Sar</taxon>
        <taxon>Alveolata</taxon>
        <taxon>Ciliophora</taxon>
        <taxon>Intramacronucleata</taxon>
        <taxon>Oligohymenophorea</taxon>
        <taxon>Scuticociliatia</taxon>
        <taxon>Philasterida</taxon>
        <taxon>Pseudocohnilembidae</taxon>
        <taxon>Pseudocohnilembus</taxon>
    </lineage>
</organism>
<evidence type="ECO:0000256" key="6">
    <source>
        <dbReference type="RuleBase" id="RU368027"/>
    </source>
</evidence>
<dbReference type="InterPro" id="IPR009292">
    <property type="entry name" value="RRP36"/>
</dbReference>
<name>A0A0V0R2E6_PSEPJ</name>
<dbReference type="GO" id="GO:0030686">
    <property type="term" value="C:90S preribosome"/>
    <property type="evidence" value="ECO:0007669"/>
    <property type="project" value="TreeGrafter"/>
</dbReference>
<proteinExistence type="inferred from homology"/>
<keyword evidence="6" id="KW-0687">Ribonucleoprotein</keyword>
<feature type="compositionally biased region" description="Basic and acidic residues" evidence="8">
    <location>
        <begin position="179"/>
        <end position="193"/>
    </location>
</feature>
<feature type="compositionally biased region" description="Basic and acidic residues" evidence="8">
    <location>
        <begin position="200"/>
        <end position="210"/>
    </location>
</feature>
<feature type="compositionally biased region" description="Basic and acidic residues" evidence="8">
    <location>
        <begin position="162"/>
        <end position="172"/>
    </location>
</feature>
<dbReference type="PANTHER" id="PTHR21738:SF0">
    <property type="entry name" value="RIBOSOMAL RNA PROCESSING PROTEIN 36 HOMOLOG"/>
    <property type="match status" value="1"/>
</dbReference>
<feature type="coiled-coil region" evidence="7">
    <location>
        <begin position="232"/>
        <end position="274"/>
    </location>
</feature>
<keyword evidence="5 6" id="KW-0539">Nucleus</keyword>
<keyword evidence="10" id="KW-1185">Reference proteome</keyword>
<feature type="compositionally biased region" description="Acidic residues" evidence="8">
    <location>
        <begin position="84"/>
        <end position="101"/>
    </location>
</feature>
<evidence type="ECO:0000256" key="2">
    <source>
        <dbReference type="ARBA" id="ARBA00009418"/>
    </source>
</evidence>
<reference evidence="9 10" key="1">
    <citation type="journal article" date="2015" name="Sci. Rep.">
        <title>Genome of the facultative scuticociliatosis pathogen Pseudocohnilembus persalinus provides insight into its virulence through horizontal gene transfer.</title>
        <authorList>
            <person name="Xiong J."/>
            <person name="Wang G."/>
            <person name="Cheng J."/>
            <person name="Tian M."/>
            <person name="Pan X."/>
            <person name="Warren A."/>
            <person name="Jiang C."/>
            <person name="Yuan D."/>
            <person name="Miao W."/>
        </authorList>
    </citation>
    <scope>NUCLEOTIDE SEQUENCE [LARGE SCALE GENOMIC DNA]</scope>
    <source>
        <strain evidence="9">36N120E</strain>
    </source>
</reference>
<dbReference type="PANTHER" id="PTHR21738">
    <property type="entry name" value="RIBOSOMAL RNA PROCESSING PROTEIN 36 HOMOLOG"/>
    <property type="match status" value="1"/>
</dbReference>
<evidence type="ECO:0000256" key="4">
    <source>
        <dbReference type="ARBA" id="ARBA00022552"/>
    </source>
</evidence>
<comment type="subcellular location">
    <subcellularLocation>
        <location evidence="1 6">Nucleus</location>
        <location evidence="1 6">Nucleolus</location>
    </subcellularLocation>
</comment>
<evidence type="ECO:0000256" key="3">
    <source>
        <dbReference type="ARBA" id="ARBA00022517"/>
    </source>
</evidence>
<keyword evidence="3 6" id="KW-0690">Ribosome biogenesis</keyword>
<keyword evidence="4 6" id="KW-0698">rRNA processing</keyword>
<feature type="compositionally biased region" description="Polar residues" evidence="8">
    <location>
        <begin position="151"/>
        <end position="161"/>
    </location>
</feature>
<dbReference type="AlphaFoldDB" id="A0A0V0R2E6"/>
<feature type="compositionally biased region" description="Low complexity" evidence="8">
    <location>
        <begin position="26"/>
        <end position="35"/>
    </location>
</feature>
<comment type="function">
    <text evidence="6">Component of the 90S pre-ribosome involved in the maturation of rRNAs. Required for early cleavages of the pre-RNAs in the 40S ribosomal subunit maturation pathway.</text>
</comment>
<comment type="similarity">
    <text evidence="2 6">Belongs to the RRP36 family.</text>
</comment>
<dbReference type="OrthoDB" id="448446at2759"/>
<evidence type="ECO:0000256" key="1">
    <source>
        <dbReference type="ARBA" id="ARBA00004604"/>
    </source>
</evidence>
<keyword evidence="7" id="KW-0175">Coiled coil</keyword>
<comment type="subunit">
    <text evidence="6">Associates with 90S and pre-40S pre-ribosomal particles.</text>
</comment>
<evidence type="ECO:0000256" key="5">
    <source>
        <dbReference type="ARBA" id="ARBA00023242"/>
    </source>
</evidence>
<comment type="caution">
    <text evidence="9">The sequence shown here is derived from an EMBL/GenBank/DDBJ whole genome shotgun (WGS) entry which is preliminary data.</text>
</comment>